<protein>
    <submittedName>
        <fullName evidence="1">Uncharacterized protein</fullName>
    </submittedName>
</protein>
<proteinExistence type="predicted"/>
<comment type="caution">
    <text evidence="1">The sequence shown here is derived from an EMBL/GenBank/DDBJ whole genome shotgun (WGS) entry which is preliminary data.</text>
</comment>
<organism evidence="1 2">
    <name type="scientific">Strigomonas culicis</name>
    <dbReference type="NCBI Taxonomy" id="28005"/>
    <lineage>
        <taxon>Eukaryota</taxon>
        <taxon>Discoba</taxon>
        <taxon>Euglenozoa</taxon>
        <taxon>Kinetoplastea</taxon>
        <taxon>Metakinetoplastina</taxon>
        <taxon>Trypanosomatida</taxon>
        <taxon>Trypanosomatidae</taxon>
        <taxon>Strigomonadinae</taxon>
        <taxon>Strigomonas</taxon>
    </lineage>
</organism>
<reference evidence="1 2" key="1">
    <citation type="journal article" date="2013" name="PLoS ONE">
        <title>Predicting the Proteins of Angomonas deanei, Strigomonas culicis and Their Respective Endosymbionts Reveals New Aspects of the Trypanosomatidae Family.</title>
        <authorList>
            <person name="Motta M.C."/>
            <person name="Martins A.C."/>
            <person name="de Souza S.S."/>
            <person name="Catta-Preta C.M."/>
            <person name="Silva R."/>
            <person name="Klein C.C."/>
            <person name="de Almeida L.G."/>
            <person name="de Lima Cunha O."/>
            <person name="Ciapina L.P."/>
            <person name="Brocchi M."/>
            <person name="Colabardini A.C."/>
            <person name="de Araujo Lima B."/>
            <person name="Machado C.R."/>
            <person name="de Almeida Soares C.M."/>
            <person name="Probst C.M."/>
            <person name="de Menezes C.B."/>
            <person name="Thompson C.E."/>
            <person name="Bartholomeu D.C."/>
            <person name="Gradia D.F."/>
            <person name="Pavoni D.P."/>
            <person name="Grisard E.C."/>
            <person name="Fantinatti-Garboggini F."/>
            <person name="Marchini F.K."/>
            <person name="Rodrigues-Luiz G.F."/>
            <person name="Wagner G."/>
            <person name="Goldman G.H."/>
            <person name="Fietto J.L."/>
            <person name="Elias M.C."/>
            <person name="Goldman M.H."/>
            <person name="Sagot M.F."/>
            <person name="Pereira M."/>
            <person name="Stoco P.H."/>
            <person name="de Mendonca-Neto R.P."/>
            <person name="Teixeira S.M."/>
            <person name="Maciel T.E."/>
            <person name="de Oliveira Mendes T.A."/>
            <person name="Urmenyi T.P."/>
            <person name="de Souza W."/>
            <person name="Schenkman S."/>
            <person name="de Vasconcelos A.T."/>
        </authorList>
    </citation>
    <scope>NUCLEOTIDE SEQUENCE [LARGE SCALE GENOMIC DNA]</scope>
</reference>
<gene>
    <name evidence="1" type="ORF">STCU_04232</name>
</gene>
<name>S9UMH8_9TRYP</name>
<dbReference type="OrthoDB" id="243007at2759"/>
<dbReference type="Proteomes" id="UP000015354">
    <property type="component" value="Unassembled WGS sequence"/>
</dbReference>
<sequence>MFNRVDAPTSAHRVTRTSQDSFMVGAPAVVEPAPGRLARLWRGPWRRAAAGRADSAAASLDKAESEVELVARHRAELFLRRDVVKIFESANITIWRPGVLTRAKPRLFDYLFSLFERPVDVERLAECITDDIIEEFYVPGRARQSHVATGTVKIINGKSVARRVLMKKLEDGLNQRDSARKRF</sequence>
<dbReference type="EMBL" id="ATMH01004232">
    <property type="protein sequence ID" value="EPY30108.1"/>
    <property type="molecule type" value="Genomic_DNA"/>
</dbReference>
<evidence type="ECO:0000313" key="2">
    <source>
        <dbReference type="Proteomes" id="UP000015354"/>
    </source>
</evidence>
<evidence type="ECO:0000313" key="1">
    <source>
        <dbReference type="EMBL" id="EPY30108.1"/>
    </source>
</evidence>
<dbReference type="AlphaFoldDB" id="S9UMH8"/>
<accession>S9UMH8</accession>
<keyword evidence="2" id="KW-1185">Reference proteome</keyword>